<dbReference type="InterPro" id="IPR019757">
    <property type="entry name" value="Pept_S26A_signal_pept_1_Lys-AS"/>
</dbReference>
<dbReference type="CDD" id="cd06530">
    <property type="entry name" value="S26_SPase_I"/>
    <property type="match status" value="1"/>
</dbReference>
<dbReference type="Pfam" id="PF10502">
    <property type="entry name" value="Peptidase_S26"/>
    <property type="match status" value="1"/>
</dbReference>
<feature type="active site" evidence="6">
    <location>
        <position position="115"/>
    </location>
</feature>
<dbReference type="MEROPS" id="S26.008"/>
<dbReference type="PROSITE" id="PS00760">
    <property type="entry name" value="SPASE_I_2"/>
    <property type="match status" value="1"/>
</dbReference>
<dbReference type="EMBL" id="BA000039">
    <property type="protein sequence ID" value="BAC09374.1"/>
    <property type="molecule type" value="Genomic_DNA"/>
</dbReference>
<dbReference type="PROSITE" id="PS00761">
    <property type="entry name" value="SPASE_I_3"/>
    <property type="match status" value="1"/>
</dbReference>
<dbReference type="InterPro" id="IPR000223">
    <property type="entry name" value="Pept_S26A_signal_pept_1"/>
</dbReference>
<evidence type="ECO:0000313" key="11">
    <source>
        <dbReference type="Proteomes" id="UP000000440"/>
    </source>
</evidence>
<dbReference type="SUPFAM" id="SSF51306">
    <property type="entry name" value="LexA/Signal peptidase"/>
    <property type="match status" value="1"/>
</dbReference>
<keyword evidence="7" id="KW-0645">Protease</keyword>
<comment type="catalytic activity">
    <reaction evidence="1 7">
        <text>Cleavage of hydrophobic, N-terminal signal or leader sequences from secreted and periplasmic proteins.</text>
        <dbReference type="EC" id="3.4.21.89"/>
    </reaction>
</comment>
<dbReference type="PANTHER" id="PTHR43390">
    <property type="entry name" value="SIGNAL PEPTIDASE I"/>
    <property type="match status" value="1"/>
</dbReference>
<dbReference type="InterPro" id="IPR019533">
    <property type="entry name" value="Peptidase_S26"/>
</dbReference>
<reference evidence="10 11" key="1">
    <citation type="journal article" date="2002" name="DNA Res.">
        <title>Complete genome structure of the thermophilic cyanobacterium Thermosynechococcus elongatus BP-1.</title>
        <authorList>
            <person name="Nakamura Y."/>
            <person name="Kaneko T."/>
            <person name="Sato S."/>
            <person name="Ikeuchi M."/>
            <person name="Katoh H."/>
            <person name="Sasamoto S."/>
            <person name="Watanabe A."/>
            <person name="Iriguchi M."/>
            <person name="Kawashima K."/>
            <person name="Kimura T."/>
            <person name="Kishida Y."/>
            <person name="Kiyokawa C."/>
            <person name="Kohara M."/>
            <person name="Matsumoto M."/>
            <person name="Matsuno A."/>
            <person name="Nakazaki N."/>
            <person name="Shimpo S."/>
            <person name="Sugimoto M."/>
            <person name="Takeuchi C."/>
            <person name="Yamada M."/>
            <person name="Tabata S."/>
        </authorList>
    </citation>
    <scope>NUCLEOTIDE SEQUENCE [LARGE SCALE GENOMIC DNA]</scope>
    <source>
        <strain evidence="11">IAM M-273 / NIES-2133 / BP-1</strain>
    </source>
</reference>
<dbReference type="AlphaFoldDB" id="Q8DHX1"/>
<comment type="subcellular location">
    <subcellularLocation>
        <location evidence="2">Cell membrane</location>
        <topology evidence="2">Single-pass type II membrane protein</topology>
    </subcellularLocation>
    <subcellularLocation>
        <location evidence="7">Membrane</location>
        <topology evidence="7">Single-pass type II membrane protein</topology>
    </subcellularLocation>
</comment>
<dbReference type="KEGG" id="tel:tlr1822"/>
<comment type="similarity">
    <text evidence="3 7">Belongs to the peptidase S26 family.</text>
</comment>
<name>Q8DHX1_THEVB</name>
<evidence type="ECO:0000256" key="5">
    <source>
        <dbReference type="ARBA" id="ARBA00022801"/>
    </source>
</evidence>
<dbReference type="NCBIfam" id="TIGR02227">
    <property type="entry name" value="sigpep_I_bact"/>
    <property type="match status" value="1"/>
</dbReference>
<dbReference type="InterPro" id="IPR036286">
    <property type="entry name" value="LexA/Signal_pep-like_sf"/>
</dbReference>
<accession>Q8DHX1</accession>
<evidence type="ECO:0000256" key="2">
    <source>
        <dbReference type="ARBA" id="ARBA00004401"/>
    </source>
</evidence>
<dbReference type="PANTHER" id="PTHR43390:SF1">
    <property type="entry name" value="CHLOROPLAST PROCESSING PEPTIDASE"/>
    <property type="match status" value="1"/>
</dbReference>
<organism evidence="10 11">
    <name type="scientific">Thermosynechococcus vestitus (strain NIES-2133 / IAM M-273 / BP-1)</name>
    <dbReference type="NCBI Taxonomy" id="197221"/>
    <lineage>
        <taxon>Bacteria</taxon>
        <taxon>Bacillati</taxon>
        <taxon>Cyanobacteriota</taxon>
        <taxon>Cyanophyceae</taxon>
        <taxon>Acaryochloridales</taxon>
        <taxon>Thermosynechococcaceae</taxon>
        <taxon>Thermosynechococcus</taxon>
    </lineage>
</organism>
<evidence type="ECO:0000256" key="3">
    <source>
        <dbReference type="ARBA" id="ARBA00009370"/>
    </source>
</evidence>
<evidence type="ECO:0000256" key="7">
    <source>
        <dbReference type="RuleBase" id="RU362042"/>
    </source>
</evidence>
<dbReference type="GO" id="GO:0005886">
    <property type="term" value="C:plasma membrane"/>
    <property type="evidence" value="ECO:0007669"/>
    <property type="project" value="UniProtKB-SubCell"/>
</dbReference>
<dbReference type="GO" id="GO:0006465">
    <property type="term" value="P:signal peptide processing"/>
    <property type="evidence" value="ECO:0007669"/>
    <property type="project" value="InterPro"/>
</dbReference>
<dbReference type="GO" id="GO:0009003">
    <property type="term" value="F:signal peptidase activity"/>
    <property type="evidence" value="ECO:0007669"/>
    <property type="project" value="UniProtKB-EC"/>
</dbReference>
<evidence type="ECO:0000256" key="8">
    <source>
        <dbReference type="SAM" id="MobiDB-lite"/>
    </source>
</evidence>
<evidence type="ECO:0000313" key="10">
    <source>
        <dbReference type="EMBL" id="BAC09374.1"/>
    </source>
</evidence>
<evidence type="ECO:0000256" key="1">
    <source>
        <dbReference type="ARBA" id="ARBA00000677"/>
    </source>
</evidence>
<dbReference type="STRING" id="197221.gene:10748427"/>
<dbReference type="Proteomes" id="UP000000440">
    <property type="component" value="Chromosome"/>
</dbReference>
<dbReference type="InterPro" id="IPR019758">
    <property type="entry name" value="Pept_S26A_signal_pept_1_CS"/>
</dbReference>
<evidence type="ECO:0000256" key="4">
    <source>
        <dbReference type="ARBA" id="ARBA00013208"/>
    </source>
</evidence>
<dbReference type="EC" id="3.4.21.89" evidence="4 7"/>
<dbReference type="PRINTS" id="PR00727">
    <property type="entry name" value="LEADERPTASE"/>
</dbReference>
<dbReference type="EnsemblBacteria" id="BAC09374">
    <property type="protein sequence ID" value="BAC09374"/>
    <property type="gene ID" value="BAC09374"/>
</dbReference>
<feature type="active site" evidence="6">
    <location>
        <position position="67"/>
    </location>
</feature>
<evidence type="ECO:0000256" key="6">
    <source>
        <dbReference type="PIRSR" id="PIRSR600223-1"/>
    </source>
</evidence>
<dbReference type="Gene3D" id="2.10.109.10">
    <property type="entry name" value="Umud Fragment, subunit A"/>
    <property type="match status" value="1"/>
</dbReference>
<feature type="region of interest" description="Disordered" evidence="8">
    <location>
        <begin position="1"/>
        <end position="26"/>
    </location>
</feature>
<dbReference type="GO" id="GO:0004252">
    <property type="term" value="F:serine-type endopeptidase activity"/>
    <property type="evidence" value="ECO:0007669"/>
    <property type="project" value="InterPro"/>
</dbReference>
<gene>
    <name evidence="10" type="ordered locus">tlr1822</name>
</gene>
<dbReference type="eggNOG" id="COG0681">
    <property type="taxonomic scope" value="Bacteria"/>
</dbReference>
<feature type="compositionally biased region" description="Polar residues" evidence="8">
    <location>
        <begin position="16"/>
        <end position="26"/>
    </location>
</feature>
<evidence type="ECO:0000259" key="9">
    <source>
        <dbReference type="Pfam" id="PF10502"/>
    </source>
</evidence>
<dbReference type="PATRIC" id="fig|197221.4.peg.1905"/>
<feature type="domain" description="Peptidase S26" evidence="9">
    <location>
        <begin position="36"/>
        <end position="206"/>
    </location>
</feature>
<proteinExistence type="inferred from homology"/>
<keyword evidence="11" id="KW-1185">Reference proteome</keyword>
<protein>
    <recommendedName>
        <fullName evidence="4 7">Signal peptidase I</fullName>
        <ecNumber evidence="4 7">3.4.21.89</ecNumber>
    </recommendedName>
</protein>
<keyword evidence="5 7" id="KW-0378">Hydrolase</keyword>
<sequence>MFARFLPMSEGKVPPTNASTPPSVTAKTNKATDPWWLEMVKTLGLAAVFAIGIRTFVAEARYIPTGSMENTLLINDRLIIEKISYYFHAPHRGDIVVFNPTPTLQQAGFHDAFIKRVVGLPGDRVELRAGRVYINNQLLPEPYLAPSTLTSVDTCAGMQPYLAQPQVIPANSYLVLGDNRNNSFDGRCWGVVPRNYIIGRAAIRFWPPDRWGLITDPKAPQR</sequence>